<dbReference type="RefSeq" id="WP_161138897.1">
    <property type="nucleotide sequence ID" value="NZ_SPKJ01000004.1"/>
</dbReference>
<evidence type="ECO:0000259" key="5">
    <source>
        <dbReference type="PROSITE" id="PS50931"/>
    </source>
</evidence>
<dbReference type="InterPro" id="IPR050950">
    <property type="entry name" value="HTH-type_LysR_regulators"/>
</dbReference>
<gene>
    <name evidence="6" type="ORF">E4O86_02265</name>
</gene>
<protein>
    <submittedName>
        <fullName evidence="6">LysR family transcriptional regulator</fullName>
    </submittedName>
</protein>
<keyword evidence="7" id="KW-1185">Reference proteome</keyword>
<dbReference type="GO" id="GO:0003677">
    <property type="term" value="F:DNA binding"/>
    <property type="evidence" value="ECO:0007669"/>
    <property type="project" value="UniProtKB-KW"/>
</dbReference>
<dbReference type="GO" id="GO:0005829">
    <property type="term" value="C:cytosol"/>
    <property type="evidence" value="ECO:0007669"/>
    <property type="project" value="TreeGrafter"/>
</dbReference>
<evidence type="ECO:0000313" key="7">
    <source>
        <dbReference type="Proteomes" id="UP000773614"/>
    </source>
</evidence>
<dbReference type="InterPro" id="IPR005119">
    <property type="entry name" value="LysR_subst-bd"/>
</dbReference>
<name>A0A964T1B3_9HYPH</name>
<sequence length="307" mass="33251">MRFDIADLRLFLAVVEAGSITHGASDANLSLAAASERLRDMETHGGVQLLVRGPRGTVPTEAGEALAHHARLILRQVADLQDELSERAQGIRATIRLLANTAAMTEFLPARLGSWLAGHPHTDIDLKERQSSDIVKAVSAGLAELGIISSAVDPAGLHLRNFAIDRLFVVVPRDHALAGARRIPLADIAGERFIGLGRGALQDHLDDHAARMGRRLTYRARLRTFEGICNMVGQGAGIGIVPERAARRWRRSMPIAAVRLADAWATRHLSICYLCEDDLSDSARDLLLHLAGGQHGGRPPASRARFT</sequence>
<dbReference type="CDD" id="cd08421">
    <property type="entry name" value="PBP2_LTTR_like_1"/>
    <property type="match status" value="1"/>
</dbReference>
<keyword evidence="2" id="KW-0805">Transcription regulation</keyword>
<dbReference type="Gene3D" id="3.40.190.10">
    <property type="entry name" value="Periplasmic binding protein-like II"/>
    <property type="match status" value="2"/>
</dbReference>
<dbReference type="SUPFAM" id="SSF46785">
    <property type="entry name" value="Winged helix' DNA-binding domain"/>
    <property type="match status" value="1"/>
</dbReference>
<dbReference type="Proteomes" id="UP000773614">
    <property type="component" value="Unassembled WGS sequence"/>
</dbReference>
<dbReference type="InterPro" id="IPR036390">
    <property type="entry name" value="WH_DNA-bd_sf"/>
</dbReference>
<dbReference type="InterPro" id="IPR036388">
    <property type="entry name" value="WH-like_DNA-bd_sf"/>
</dbReference>
<reference evidence="6" key="1">
    <citation type="submission" date="2019-03" db="EMBL/GenBank/DDBJ databases">
        <title>Afifella sp. nov., isolated from activated sludge.</title>
        <authorList>
            <person name="Li Q."/>
            <person name="Liu Y."/>
        </authorList>
    </citation>
    <scope>NUCLEOTIDE SEQUENCE</scope>
    <source>
        <strain evidence="6">L72</strain>
    </source>
</reference>
<evidence type="ECO:0000256" key="3">
    <source>
        <dbReference type="ARBA" id="ARBA00023125"/>
    </source>
</evidence>
<comment type="similarity">
    <text evidence="1">Belongs to the LysR transcriptional regulatory family.</text>
</comment>
<dbReference type="PANTHER" id="PTHR30419">
    <property type="entry name" value="HTH-TYPE TRANSCRIPTIONAL REGULATOR YBHD"/>
    <property type="match status" value="1"/>
</dbReference>
<evidence type="ECO:0000256" key="4">
    <source>
        <dbReference type="ARBA" id="ARBA00023163"/>
    </source>
</evidence>
<evidence type="ECO:0000313" key="6">
    <source>
        <dbReference type="EMBL" id="MYZ46546.1"/>
    </source>
</evidence>
<dbReference type="OrthoDB" id="9785974at2"/>
<evidence type="ECO:0000256" key="2">
    <source>
        <dbReference type="ARBA" id="ARBA00023015"/>
    </source>
</evidence>
<accession>A0A964T1B3</accession>
<comment type="caution">
    <text evidence="6">The sequence shown here is derived from an EMBL/GenBank/DDBJ whole genome shotgun (WGS) entry which is preliminary data.</text>
</comment>
<dbReference type="Pfam" id="PF00126">
    <property type="entry name" value="HTH_1"/>
    <property type="match status" value="1"/>
</dbReference>
<feature type="domain" description="HTH lysR-type" evidence="5">
    <location>
        <begin position="3"/>
        <end position="60"/>
    </location>
</feature>
<dbReference type="PROSITE" id="PS50931">
    <property type="entry name" value="HTH_LYSR"/>
    <property type="match status" value="1"/>
</dbReference>
<dbReference type="AlphaFoldDB" id="A0A964T1B3"/>
<dbReference type="GO" id="GO:0003700">
    <property type="term" value="F:DNA-binding transcription factor activity"/>
    <property type="evidence" value="ECO:0007669"/>
    <property type="project" value="InterPro"/>
</dbReference>
<keyword evidence="3" id="KW-0238">DNA-binding</keyword>
<dbReference type="PANTHER" id="PTHR30419:SF2">
    <property type="entry name" value="LYSR FAMILY TRANSCRIPTIONAL REGULATOR"/>
    <property type="match status" value="1"/>
</dbReference>
<dbReference type="EMBL" id="SPKJ01000004">
    <property type="protein sequence ID" value="MYZ46546.1"/>
    <property type="molecule type" value="Genomic_DNA"/>
</dbReference>
<dbReference type="Pfam" id="PF03466">
    <property type="entry name" value="LysR_substrate"/>
    <property type="match status" value="1"/>
</dbReference>
<proteinExistence type="inferred from homology"/>
<dbReference type="Gene3D" id="1.10.10.10">
    <property type="entry name" value="Winged helix-like DNA-binding domain superfamily/Winged helix DNA-binding domain"/>
    <property type="match status" value="1"/>
</dbReference>
<dbReference type="SUPFAM" id="SSF53850">
    <property type="entry name" value="Periplasmic binding protein-like II"/>
    <property type="match status" value="1"/>
</dbReference>
<organism evidence="6 7">
    <name type="scientific">Propylenella binzhouense</name>
    <dbReference type="NCBI Taxonomy" id="2555902"/>
    <lineage>
        <taxon>Bacteria</taxon>
        <taxon>Pseudomonadati</taxon>
        <taxon>Pseudomonadota</taxon>
        <taxon>Alphaproteobacteria</taxon>
        <taxon>Hyphomicrobiales</taxon>
        <taxon>Propylenellaceae</taxon>
        <taxon>Propylenella</taxon>
    </lineage>
</organism>
<keyword evidence="4" id="KW-0804">Transcription</keyword>
<dbReference type="InterPro" id="IPR000847">
    <property type="entry name" value="LysR_HTH_N"/>
</dbReference>
<evidence type="ECO:0000256" key="1">
    <source>
        <dbReference type="ARBA" id="ARBA00009437"/>
    </source>
</evidence>